<keyword evidence="3" id="KW-1185">Reference proteome</keyword>
<evidence type="ECO:0000256" key="1">
    <source>
        <dbReference type="SAM" id="MobiDB-lite"/>
    </source>
</evidence>
<feature type="region of interest" description="Disordered" evidence="1">
    <location>
        <begin position="1"/>
        <end position="29"/>
    </location>
</feature>
<dbReference type="KEGG" id="hni:W911_06295"/>
<gene>
    <name evidence="2" type="ORF">W911_06295</name>
</gene>
<proteinExistence type="predicted"/>
<evidence type="ECO:0000313" key="3">
    <source>
        <dbReference type="Proteomes" id="UP000018542"/>
    </source>
</evidence>
<evidence type="ECO:0000313" key="2">
    <source>
        <dbReference type="EMBL" id="AHB50035.1"/>
    </source>
</evidence>
<dbReference type="HOGENOM" id="CLU_3409457_0_0_5"/>
<dbReference type="PATRIC" id="fig|1029756.8.peg.1318"/>
<feature type="compositionally biased region" description="Basic and acidic residues" evidence="1">
    <location>
        <begin position="20"/>
        <end position="29"/>
    </location>
</feature>
<accession>V5SIX4</accession>
<reference evidence="2 3" key="1">
    <citation type="journal article" date="2014" name="Genome Announc.">
        <title>Complete Genome Sequence of Hyphomicrobium nitrativorans Strain NL23, a Denitrifying Bacterium Isolated from Biofilm of a Methanol-Fed Denitrification System Treating Seawater at the Montreal Biodome.</title>
        <authorList>
            <person name="Martineau C."/>
            <person name="Villeneuve C."/>
            <person name="Mauffrey F."/>
            <person name="Villemur R."/>
        </authorList>
    </citation>
    <scope>NUCLEOTIDE SEQUENCE [LARGE SCALE GENOMIC DNA]</scope>
    <source>
        <strain evidence="2">NL23</strain>
    </source>
</reference>
<organism evidence="2 3">
    <name type="scientific">Hyphomicrobium nitrativorans NL23</name>
    <dbReference type="NCBI Taxonomy" id="1029756"/>
    <lineage>
        <taxon>Bacteria</taxon>
        <taxon>Pseudomonadati</taxon>
        <taxon>Pseudomonadota</taxon>
        <taxon>Alphaproteobacteria</taxon>
        <taxon>Hyphomicrobiales</taxon>
        <taxon>Hyphomicrobiaceae</taxon>
        <taxon>Hyphomicrobium</taxon>
    </lineage>
</organism>
<protein>
    <submittedName>
        <fullName evidence="2">Uncharacterized protein</fullName>
    </submittedName>
</protein>
<dbReference type="Proteomes" id="UP000018542">
    <property type="component" value="Chromosome"/>
</dbReference>
<dbReference type="EMBL" id="CP006912">
    <property type="protein sequence ID" value="AHB50035.1"/>
    <property type="molecule type" value="Genomic_DNA"/>
</dbReference>
<dbReference type="AlphaFoldDB" id="V5SIX4"/>
<sequence>MNLEKKTEQLSLPRKKKGRLRDTEPAIHP</sequence>
<name>V5SIX4_9HYPH</name>